<dbReference type="SFLD" id="SFLDS00029">
    <property type="entry name" value="Radical_SAM"/>
    <property type="match status" value="1"/>
</dbReference>
<dbReference type="GO" id="GO:0051539">
    <property type="term" value="F:4 iron, 4 sulfur cluster binding"/>
    <property type="evidence" value="ECO:0007669"/>
    <property type="project" value="UniProtKB-UniRule"/>
</dbReference>
<dbReference type="InterPro" id="IPR002792">
    <property type="entry name" value="TRAM_dom"/>
</dbReference>
<evidence type="ECO:0000256" key="3">
    <source>
        <dbReference type="ARBA" id="ARBA00022490"/>
    </source>
</evidence>
<comment type="subcellular location">
    <subcellularLocation>
        <location evidence="11">Cytoplasm</location>
    </subcellularLocation>
</comment>
<feature type="binding site" evidence="11">
    <location>
        <position position="239"/>
    </location>
    <ligand>
        <name>[4Fe-4S] cluster</name>
        <dbReference type="ChEBI" id="CHEBI:49883"/>
        <label>2</label>
        <note>4Fe-4S-S-AdoMet</note>
    </ligand>
</feature>
<dbReference type="PROSITE" id="PS51918">
    <property type="entry name" value="RADICAL_SAM"/>
    <property type="match status" value="1"/>
</dbReference>
<feature type="binding site" evidence="11">
    <location>
        <position position="163"/>
    </location>
    <ligand>
        <name>[4Fe-4S] cluster</name>
        <dbReference type="ChEBI" id="CHEBI:49883"/>
        <label>1</label>
    </ligand>
</feature>
<dbReference type="OrthoDB" id="9805215at2"/>
<evidence type="ECO:0000256" key="11">
    <source>
        <dbReference type="HAMAP-Rule" id="MF_01864"/>
    </source>
</evidence>
<evidence type="ECO:0000256" key="2">
    <source>
        <dbReference type="ARBA" id="ARBA00022485"/>
    </source>
</evidence>
<evidence type="ECO:0000256" key="1">
    <source>
        <dbReference type="ARBA" id="ARBA00003234"/>
    </source>
</evidence>
<comment type="similarity">
    <text evidence="11">Belongs to the methylthiotransferase family. MiaB subfamily.</text>
</comment>
<dbReference type="CDD" id="cd01335">
    <property type="entry name" value="Radical_SAM"/>
    <property type="match status" value="1"/>
</dbReference>
<evidence type="ECO:0000256" key="10">
    <source>
        <dbReference type="ARBA" id="ARBA00033765"/>
    </source>
</evidence>
<evidence type="ECO:0000256" key="9">
    <source>
        <dbReference type="ARBA" id="ARBA00023014"/>
    </source>
</evidence>
<keyword evidence="7 11" id="KW-0479">Metal-binding</keyword>
<feature type="region of interest" description="Disordered" evidence="13">
    <location>
        <begin position="1"/>
        <end position="42"/>
    </location>
</feature>
<dbReference type="EMBL" id="PDOF01000001">
    <property type="protein sequence ID" value="PYZ99164.1"/>
    <property type="molecule type" value="Genomic_DNA"/>
</dbReference>
<dbReference type="AlphaFoldDB" id="A0A2W0HBB9"/>
<dbReference type="HAMAP" id="MF_01864">
    <property type="entry name" value="tRNA_metthiotr_MiaB"/>
    <property type="match status" value="1"/>
</dbReference>
<feature type="domain" description="MTTase N-terminal" evidence="15">
    <location>
        <begin position="84"/>
        <end position="202"/>
    </location>
</feature>
<evidence type="ECO:0000256" key="4">
    <source>
        <dbReference type="ARBA" id="ARBA00022679"/>
    </source>
</evidence>
<dbReference type="PANTHER" id="PTHR43020:SF2">
    <property type="entry name" value="MITOCHONDRIAL TRNA METHYLTHIOTRANSFERASE CDK5RAP1"/>
    <property type="match status" value="1"/>
</dbReference>
<dbReference type="NCBIfam" id="TIGR00089">
    <property type="entry name" value="MiaB/RimO family radical SAM methylthiotransferase"/>
    <property type="match status" value="1"/>
</dbReference>
<evidence type="ECO:0000259" key="14">
    <source>
        <dbReference type="PROSITE" id="PS50926"/>
    </source>
</evidence>
<evidence type="ECO:0000256" key="5">
    <source>
        <dbReference type="ARBA" id="ARBA00022691"/>
    </source>
</evidence>
<feature type="binding site" evidence="11">
    <location>
        <position position="246"/>
    </location>
    <ligand>
        <name>[4Fe-4S] cluster</name>
        <dbReference type="ChEBI" id="CHEBI:49883"/>
        <label>2</label>
        <note>4Fe-4S-S-AdoMet</note>
    </ligand>
</feature>
<dbReference type="InterPro" id="IPR058240">
    <property type="entry name" value="rSAM_sf"/>
</dbReference>
<gene>
    <name evidence="11" type="primary">miaB</name>
    <name evidence="17" type="ORF">CR205_05715</name>
</gene>
<evidence type="ECO:0000259" key="16">
    <source>
        <dbReference type="PROSITE" id="PS51918"/>
    </source>
</evidence>
<evidence type="ECO:0000256" key="8">
    <source>
        <dbReference type="ARBA" id="ARBA00023004"/>
    </source>
</evidence>
<dbReference type="InterPro" id="IPR005839">
    <property type="entry name" value="Methylthiotransferase"/>
</dbReference>
<keyword evidence="9 11" id="KW-0411">Iron-sulfur</keyword>
<dbReference type="InterPro" id="IPR023404">
    <property type="entry name" value="rSAM_horseshoe"/>
</dbReference>
<dbReference type="PROSITE" id="PS51449">
    <property type="entry name" value="MTTASE_N"/>
    <property type="match status" value="1"/>
</dbReference>
<dbReference type="SUPFAM" id="SSF102114">
    <property type="entry name" value="Radical SAM enzymes"/>
    <property type="match status" value="1"/>
</dbReference>
<dbReference type="InterPro" id="IPR006638">
    <property type="entry name" value="Elp3/MiaA/NifB-like_rSAM"/>
</dbReference>
<comment type="catalytic activity">
    <reaction evidence="11">
        <text>N(6)-dimethylallyladenosine(37) in tRNA + (sulfur carrier)-SH + AH2 + 2 S-adenosyl-L-methionine = 2-methylsulfanyl-N(6)-dimethylallyladenosine(37) in tRNA + (sulfur carrier)-H + 5'-deoxyadenosine + L-methionine + A + S-adenosyl-L-homocysteine + 2 H(+)</text>
        <dbReference type="Rhea" id="RHEA:37067"/>
        <dbReference type="Rhea" id="RHEA-COMP:10375"/>
        <dbReference type="Rhea" id="RHEA-COMP:10376"/>
        <dbReference type="Rhea" id="RHEA-COMP:14737"/>
        <dbReference type="Rhea" id="RHEA-COMP:14739"/>
        <dbReference type="ChEBI" id="CHEBI:13193"/>
        <dbReference type="ChEBI" id="CHEBI:15378"/>
        <dbReference type="ChEBI" id="CHEBI:17319"/>
        <dbReference type="ChEBI" id="CHEBI:17499"/>
        <dbReference type="ChEBI" id="CHEBI:29917"/>
        <dbReference type="ChEBI" id="CHEBI:57844"/>
        <dbReference type="ChEBI" id="CHEBI:57856"/>
        <dbReference type="ChEBI" id="CHEBI:59789"/>
        <dbReference type="ChEBI" id="CHEBI:64428"/>
        <dbReference type="ChEBI" id="CHEBI:74415"/>
        <dbReference type="ChEBI" id="CHEBI:74417"/>
        <dbReference type="EC" id="2.8.4.3"/>
    </reaction>
</comment>
<dbReference type="GO" id="GO:0046872">
    <property type="term" value="F:metal ion binding"/>
    <property type="evidence" value="ECO:0007669"/>
    <property type="project" value="UniProtKB-KW"/>
</dbReference>
<feature type="binding site" evidence="11">
    <location>
        <position position="129"/>
    </location>
    <ligand>
        <name>[4Fe-4S] cluster</name>
        <dbReference type="ChEBI" id="CHEBI:49883"/>
        <label>1</label>
    </ligand>
</feature>
<dbReference type="GO" id="GO:0035597">
    <property type="term" value="F:tRNA-2-methylthio-N(6)-dimethylallyladenosine(37) synthase activity"/>
    <property type="evidence" value="ECO:0007669"/>
    <property type="project" value="UniProtKB-EC"/>
</dbReference>
<dbReference type="InterPro" id="IPR006463">
    <property type="entry name" value="MiaB_methiolase"/>
</dbReference>
<feature type="coiled-coil region" evidence="12">
    <location>
        <begin position="435"/>
        <end position="462"/>
    </location>
</feature>
<keyword evidence="8 11" id="KW-0408">Iron</keyword>
<keyword evidence="5 11" id="KW-0949">S-adenosyl-L-methionine</keyword>
<dbReference type="InterPro" id="IPR020612">
    <property type="entry name" value="Methylthiotransferase_CS"/>
</dbReference>
<accession>A0A2W0HBB9</accession>
<comment type="cofactor">
    <cofactor evidence="11">
        <name>[4Fe-4S] cluster</name>
        <dbReference type="ChEBI" id="CHEBI:49883"/>
    </cofactor>
    <text evidence="11">Binds 2 [4Fe-4S] clusters. One cluster is coordinated with 3 cysteines and an exchangeable S-adenosyl-L-methionine.</text>
</comment>
<reference evidence="17 18" key="1">
    <citation type="submission" date="2017-10" db="EMBL/GenBank/DDBJ databases">
        <title>Bacillus sp. nov., a halophilic bacterium isolated from a Yangshapao Lake.</title>
        <authorList>
            <person name="Wang H."/>
        </authorList>
    </citation>
    <scope>NUCLEOTIDE SEQUENCE [LARGE SCALE GENOMIC DNA]</scope>
    <source>
        <strain evidence="17 18">YSP-3</strain>
    </source>
</reference>
<dbReference type="PROSITE" id="PS01278">
    <property type="entry name" value="MTTASE_RADICAL"/>
    <property type="match status" value="1"/>
</dbReference>
<dbReference type="PROSITE" id="PS50926">
    <property type="entry name" value="TRAM"/>
    <property type="match status" value="1"/>
</dbReference>
<keyword evidence="4 11" id="KW-0808">Transferase</keyword>
<dbReference type="InterPro" id="IPR013848">
    <property type="entry name" value="Methylthiotransferase_N"/>
</dbReference>
<organism evidence="17 18">
    <name type="scientific">Alteribacter lacisalsi</name>
    <dbReference type="NCBI Taxonomy" id="2045244"/>
    <lineage>
        <taxon>Bacteria</taxon>
        <taxon>Bacillati</taxon>
        <taxon>Bacillota</taxon>
        <taxon>Bacilli</taxon>
        <taxon>Bacillales</taxon>
        <taxon>Bacillaceae</taxon>
        <taxon>Alteribacter</taxon>
    </lineage>
</organism>
<proteinExistence type="inferred from homology"/>
<sequence length="526" mass="60217">MRKMVRKGVERPMNEEQRKFQKQNEESPSSTDKKSAKEKDYSQYFQTTYVPPNLKQAKKRGKENVEIHYDFEIPEQMRGIGTGKKFLIRTYGCQMNEHDSENMAGILLDMGFESTALAEEADVILINTCAIRENAENKVFGEIGNLKNMKLERPEMIIGVCGCMSQEESVVNRIMQKHQQVDLIFGTHNIHRLPNLLNDAIMSKEMVVEVWSKEGDIIESMPRARKGQIQGWVNIMYGCDKFCTYCIVPYTRGKERSRRPEDIIEEVRHLARNGYKEITLLGQNVNAYGKDLADVDYGLGDLMDEIRKIDIPRVRFTTSHPRDFDDHLIDVLAKGGNLVEHIHLPVQSGSSQVLKLMARKYTRESYVELAKKIKKAIPHASFTTDIIVGFPNETEEQFEETMSLVREMEFDSAFTYIYSPRDGTPAAKMEDNVPHKVKRKRLARLNELVNELSARKNKMLEGQVMEVLVEGKSRKDPETLAGRTRTNRLVNFKAPESCIGELVNVKITEAKTWSLNGQAVETAEVK</sequence>
<evidence type="ECO:0000313" key="18">
    <source>
        <dbReference type="Proteomes" id="UP000248066"/>
    </source>
</evidence>
<feature type="binding site" evidence="11">
    <location>
        <position position="93"/>
    </location>
    <ligand>
        <name>[4Fe-4S] cluster</name>
        <dbReference type="ChEBI" id="CHEBI:49883"/>
        <label>1</label>
    </ligand>
</feature>
<dbReference type="SMART" id="SM00729">
    <property type="entry name" value="Elp3"/>
    <property type="match status" value="1"/>
</dbReference>
<dbReference type="EC" id="2.8.4.3" evidence="10 11"/>
<evidence type="ECO:0000256" key="6">
    <source>
        <dbReference type="ARBA" id="ARBA00022694"/>
    </source>
</evidence>
<evidence type="ECO:0000256" key="7">
    <source>
        <dbReference type="ARBA" id="ARBA00022723"/>
    </source>
</evidence>
<dbReference type="NCBIfam" id="TIGR01574">
    <property type="entry name" value="miaB-methiolase"/>
    <property type="match status" value="1"/>
</dbReference>
<feature type="domain" description="Radical SAM core" evidence="16">
    <location>
        <begin position="225"/>
        <end position="455"/>
    </location>
</feature>
<dbReference type="Proteomes" id="UP000248066">
    <property type="component" value="Unassembled WGS sequence"/>
</dbReference>
<protein>
    <recommendedName>
        <fullName evidence="10 11">tRNA-2-methylthio-N(6)-dimethylallyladenosine synthase</fullName>
        <ecNumber evidence="10 11">2.8.4.3</ecNumber>
    </recommendedName>
    <alternativeName>
        <fullName evidence="11">(Dimethylallyl)adenosine tRNA methylthiotransferase MiaB</fullName>
    </alternativeName>
    <alternativeName>
        <fullName evidence="11">tRNA-i(6)A37 methylthiotransferase</fullName>
    </alternativeName>
</protein>
<evidence type="ECO:0000313" key="17">
    <source>
        <dbReference type="EMBL" id="PYZ99164.1"/>
    </source>
</evidence>
<dbReference type="FunFam" id="3.40.50.12160:FF:000006">
    <property type="entry name" value="tRNA-2-methylthio-N(6)-dimethylallyladenosine synthase"/>
    <property type="match status" value="1"/>
</dbReference>
<keyword evidence="18" id="KW-1185">Reference proteome</keyword>
<keyword evidence="2 11" id="KW-0004">4Fe-4S</keyword>
<feature type="binding site" evidence="11">
    <location>
        <position position="243"/>
    </location>
    <ligand>
        <name>[4Fe-4S] cluster</name>
        <dbReference type="ChEBI" id="CHEBI:49883"/>
        <label>2</label>
        <note>4Fe-4S-S-AdoMet</note>
    </ligand>
</feature>
<feature type="domain" description="TRAM" evidence="14">
    <location>
        <begin position="458"/>
        <end position="521"/>
    </location>
</feature>
<keyword evidence="3 11" id="KW-0963">Cytoplasm</keyword>
<dbReference type="SFLD" id="SFLDG01061">
    <property type="entry name" value="methylthiotransferase"/>
    <property type="match status" value="1"/>
</dbReference>
<comment type="subunit">
    <text evidence="11">Monomer.</text>
</comment>
<keyword evidence="12" id="KW-0175">Coiled coil</keyword>
<dbReference type="SFLD" id="SFLDG01082">
    <property type="entry name" value="B12-binding_domain_containing"/>
    <property type="match status" value="1"/>
</dbReference>
<evidence type="ECO:0000256" key="13">
    <source>
        <dbReference type="SAM" id="MobiDB-lite"/>
    </source>
</evidence>
<feature type="compositionally biased region" description="Basic and acidic residues" evidence="13">
    <location>
        <begin position="7"/>
        <end position="41"/>
    </location>
</feature>
<evidence type="ECO:0000256" key="12">
    <source>
        <dbReference type="SAM" id="Coils"/>
    </source>
</evidence>
<dbReference type="PANTHER" id="PTHR43020">
    <property type="entry name" value="CDK5 REGULATORY SUBUNIT-ASSOCIATED PROTEIN 1"/>
    <property type="match status" value="1"/>
</dbReference>
<dbReference type="Gene3D" id="3.40.50.12160">
    <property type="entry name" value="Methylthiotransferase, N-terminal domain"/>
    <property type="match status" value="1"/>
</dbReference>
<comment type="function">
    <text evidence="1 11">Catalyzes the methylthiolation of N6-(dimethylallyl)adenosine (i(6)A), leading to the formation of 2-methylthio-N6-(dimethylallyl)adenosine (ms(2)i(6)A) at position 37 in tRNAs that read codons beginning with uridine.</text>
</comment>
<keyword evidence="6 11" id="KW-0819">tRNA processing</keyword>
<name>A0A2W0HBB9_9BACI</name>
<dbReference type="Gene3D" id="3.80.30.20">
    <property type="entry name" value="tm_1862 like domain"/>
    <property type="match status" value="1"/>
</dbReference>
<dbReference type="InterPro" id="IPR038135">
    <property type="entry name" value="Methylthiotransferase_N_sf"/>
</dbReference>
<dbReference type="Pfam" id="PF01938">
    <property type="entry name" value="TRAM"/>
    <property type="match status" value="1"/>
</dbReference>
<comment type="caution">
    <text evidence="17">The sequence shown here is derived from an EMBL/GenBank/DDBJ whole genome shotgun (WGS) entry which is preliminary data.</text>
</comment>
<dbReference type="Pfam" id="PF00919">
    <property type="entry name" value="UPF0004"/>
    <property type="match status" value="1"/>
</dbReference>
<dbReference type="FunFam" id="3.80.30.20:FF:000001">
    <property type="entry name" value="tRNA-2-methylthio-N(6)-dimethylallyladenosine synthase 2"/>
    <property type="match status" value="1"/>
</dbReference>
<dbReference type="Pfam" id="PF04055">
    <property type="entry name" value="Radical_SAM"/>
    <property type="match status" value="1"/>
</dbReference>
<evidence type="ECO:0000259" key="15">
    <source>
        <dbReference type="PROSITE" id="PS51449"/>
    </source>
</evidence>
<dbReference type="SFLD" id="SFLDF00273">
    <property type="entry name" value="(dimethylallyl)adenosine_tRNA"/>
    <property type="match status" value="1"/>
</dbReference>
<dbReference type="GO" id="GO:0005829">
    <property type="term" value="C:cytosol"/>
    <property type="evidence" value="ECO:0007669"/>
    <property type="project" value="TreeGrafter"/>
</dbReference>
<dbReference type="InterPro" id="IPR007197">
    <property type="entry name" value="rSAM"/>
</dbReference>